<feature type="domain" description="CobQ/CobB/MinD/ParA nucleotide binding" evidence="1">
    <location>
        <begin position="3"/>
        <end position="172"/>
    </location>
</feature>
<dbReference type="RefSeq" id="WP_194453975.1">
    <property type="nucleotide sequence ID" value="NZ_CP063850.1"/>
</dbReference>
<dbReference type="KEGG" id="pfer:IRI77_37655"/>
<proteinExistence type="predicted"/>
<dbReference type="InterPro" id="IPR027417">
    <property type="entry name" value="P-loop_NTPase"/>
</dbReference>
<protein>
    <submittedName>
        <fullName evidence="2">ParA family protein</fullName>
    </submittedName>
</protein>
<gene>
    <name evidence="2" type="ORF">IRI77_37655</name>
</gene>
<dbReference type="PANTHER" id="PTHR13696:SF96">
    <property type="entry name" value="COBQ_COBB_MIND_PARA NUCLEOTIDE BINDING DOMAIN-CONTAINING PROTEIN"/>
    <property type="match status" value="1"/>
</dbReference>
<sequence>MILTVASFKGGVGKTTTAIHLAAYFARQAPTVLIDGDPNRSSTSWAARGKPEFEVAPESQIAIYARKAEHLIIDTKARPDPADLQALASACDLLILPCTPDPFALDALLLTIEALQTLGNDRYRILLTVVPPRPMPDGDNARRTLINAGLPLFERDIRRTVAFQRAALEGGTVDSVRNSDSAGLAWLDYEAVAEEVEALYGKKG</sequence>
<reference evidence="2 3" key="1">
    <citation type="submission" date="2020-10" db="EMBL/GenBank/DDBJ databases">
        <title>Complete genome sequence of Paludibaculum fermentans P105T, a facultatively anaerobic acidobacterium capable of dissimilatory Fe(III) reduction.</title>
        <authorList>
            <person name="Dedysh S.N."/>
            <person name="Beletsky A.V."/>
            <person name="Kulichevskaya I.S."/>
            <person name="Mardanov A.V."/>
            <person name="Ravin N.V."/>
        </authorList>
    </citation>
    <scope>NUCLEOTIDE SEQUENCE [LARGE SCALE GENOMIC DNA]</scope>
    <source>
        <strain evidence="2 3">P105</strain>
        <plasmid evidence="2 3">pPfer1</plasmid>
    </source>
</reference>
<dbReference type="InterPro" id="IPR002586">
    <property type="entry name" value="CobQ/CobB/MinD/ParA_Nub-bd_dom"/>
</dbReference>
<evidence type="ECO:0000313" key="3">
    <source>
        <dbReference type="Proteomes" id="UP000593892"/>
    </source>
</evidence>
<organism evidence="2 3">
    <name type="scientific">Paludibaculum fermentans</name>
    <dbReference type="NCBI Taxonomy" id="1473598"/>
    <lineage>
        <taxon>Bacteria</taxon>
        <taxon>Pseudomonadati</taxon>
        <taxon>Acidobacteriota</taxon>
        <taxon>Terriglobia</taxon>
        <taxon>Bryobacterales</taxon>
        <taxon>Bryobacteraceae</taxon>
        <taxon>Paludibaculum</taxon>
    </lineage>
</organism>
<evidence type="ECO:0000313" key="2">
    <source>
        <dbReference type="EMBL" id="QOY92321.1"/>
    </source>
</evidence>
<dbReference type="InterPro" id="IPR050678">
    <property type="entry name" value="DNA_Partitioning_ATPase"/>
</dbReference>
<dbReference type="Proteomes" id="UP000593892">
    <property type="component" value="Plasmid pPfer1"/>
</dbReference>
<dbReference type="Pfam" id="PF01656">
    <property type="entry name" value="CbiA"/>
    <property type="match status" value="1"/>
</dbReference>
<dbReference type="CDD" id="cd02042">
    <property type="entry name" value="ParAB_family"/>
    <property type="match status" value="1"/>
</dbReference>
<keyword evidence="2" id="KW-0614">Plasmid</keyword>
<dbReference type="Gene3D" id="3.40.50.300">
    <property type="entry name" value="P-loop containing nucleotide triphosphate hydrolases"/>
    <property type="match status" value="1"/>
</dbReference>
<dbReference type="PIRSF" id="PIRSF009320">
    <property type="entry name" value="Nuc_binding_HP_1000"/>
    <property type="match status" value="1"/>
</dbReference>
<dbReference type="SUPFAM" id="SSF52540">
    <property type="entry name" value="P-loop containing nucleoside triphosphate hydrolases"/>
    <property type="match status" value="1"/>
</dbReference>
<evidence type="ECO:0000259" key="1">
    <source>
        <dbReference type="Pfam" id="PF01656"/>
    </source>
</evidence>
<name>A0A7S7NYV5_PALFE</name>
<geneLocation type="plasmid" evidence="2 3">
    <name>pPfer1</name>
</geneLocation>
<dbReference type="PANTHER" id="PTHR13696">
    <property type="entry name" value="P-LOOP CONTAINING NUCLEOSIDE TRIPHOSPHATE HYDROLASE"/>
    <property type="match status" value="1"/>
</dbReference>
<dbReference type="EMBL" id="CP063850">
    <property type="protein sequence ID" value="QOY92321.1"/>
    <property type="molecule type" value="Genomic_DNA"/>
</dbReference>
<dbReference type="AlphaFoldDB" id="A0A7S7NYV5"/>
<keyword evidence="3" id="KW-1185">Reference proteome</keyword>
<accession>A0A7S7NYV5</accession>